<feature type="transmembrane region" description="Helical" evidence="1">
    <location>
        <begin position="187"/>
        <end position="204"/>
    </location>
</feature>
<organism evidence="3 4">
    <name type="scientific">Geodia barretti</name>
    <name type="common">Barrett's horny sponge</name>
    <dbReference type="NCBI Taxonomy" id="519541"/>
    <lineage>
        <taxon>Eukaryota</taxon>
        <taxon>Metazoa</taxon>
        <taxon>Porifera</taxon>
        <taxon>Demospongiae</taxon>
        <taxon>Heteroscleromorpha</taxon>
        <taxon>Tetractinellida</taxon>
        <taxon>Astrophorina</taxon>
        <taxon>Geodiidae</taxon>
        <taxon>Geodia</taxon>
    </lineage>
</organism>
<feature type="transmembrane region" description="Helical" evidence="1">
    <location>
        <begin position="131"/>
        <end position="153"/>
    </location>
</feature>
<feature type="transmembrane region" description="Helical" evidence="1">
    <location>
        <begin position="493"/>
        <end position="516"/>
    </location>
</feature>
<gene>
    <name evidence="3" type="ORF">GBAR_LOCUS7325</name>
</gene>
<dbReference type="Pfam" id="PF13231">
    <property type="entry name" value="PMT_2"/>
    <property type="match status" value="1"/>
</dbReference>
<dbReference type="PANTHER" id="PTHR10790">
    <property type="entry name" value="TPR-DOMAIN CONTAINING PROTEIN"/>
    <property type="match status" value="1"/>
</dbReference>
<feature type="transmembrane region" description="Helical" evidence="1">
    <location>
        <begin position="20"/>
        <end position="36"/>
    </location>
</feature>
<name>A0AA35RH18_GEOBA</name>
<feature type="transmembrane region" description="Helical" evidence="1">
    <location>
        <begin position="910"/>
        <end position="934"/>
    </location>
</feature>
<dbReference type="EMBL" id="CASHTH010001096">
    <property type="protein sequence ID" value="CAI8011324.1"/>
    <property type="molecule type" value="Genomic_DNA"/>
</dbReference>
<feature type="transmembrane region" description="Helical" evidence="1">
    <location>
        <begin position="1009"/>
        <end position="1027"/>
    </location>
</feature>
<feature type="transmembrane region" description="Helical" evidence="1">
    <location>
        <begin position="101"/>
        <end position="119"/>
    </location>
</feature>
<feature type="transmembrane region" description="Helical" evidence="1">
    <location>
        <begin position="978"/>
        <end position="997"/>
    </location>
</feature>
<dbReference type="NCBIfam" id="TIGR03662">
    <property type="entry name" value="Chlor_Arch_YYY"/>
    <property type="match status" value="1"/>
</dbReference>
<proteinExistence type="predicted"/>
<feature type="transmembrane region" description="Helical" evidence="1">
    <location>
        <begin position="955"/>
        <end position="972"/>
    </location>
</feature>
<feature type="transmembrane region" description="Helical" evidence="1">
    <location>
        <begin position="687"/>
        <end position="709"/>
    </location>
</feature>
<comment type="caution">
    <text evidence="3">The sequence shown here is derived from an EMBL/GenBank/DDBJ whole genome shotgun (WGS) entry which is preliminary data.</text>
</comment>
<feature type="transmembrane region" description="Helical" evidence="1">
    <location>
        <begin position="552"/>
        <end position="573"/>
    </location>
</feature>
<feature type="transmembrane region" description="Helical" evidence="1">
    <location>
        <begin position="1039"/>
        <end position="1058"/>
    </location>
</feature>
<sequence length="1304" mass="144091">MHPLLVRALAPLRLLWGPNLLLPALLLVALGLRLYGIDWDAGHGFHPDERSFYLRADDMFRTLAVAPGHERWLAQWPEMEAGIPTLATFFDAERSPLNPHWFPLGSVLIYILVLIRSVAELFTDWGAMDMRFAGRTLAALADVGSVAMMYVIGRRMYGRWTGLLAAALTTFAVIHIQHAHFYRPEPFTVLTSLGALWAMLRLVDGGRYRDALLLGALVGAVLYAVAFAGIYSRPHTAVVASEWINANVAPGSSIVNGGSFWDERIPDLGRYDVWTFPAYHPDGDPGKIPELAQRLSAADYLIFYSNRAFGSITRLPDRYPQSAAFYQQLFVGDLGYRLEQEFVSFPRIAGVSLQDDPYDRAGLPAPRQSSSNADWRQPGGLYLNLGYADENVVGYDHPQTLIFRNVGRLSDTAILEVIESGVLGTDSAAPLMLSEEAVQIQRTGGGWSEVFDRGGWPARVPGLAWLLVVELICLAAFRFTWWLMRPLPDRGILFARVLGLLLVAWVAWMLVSLGVIQYSAGTVWLALCIAAIPSALVLWRQWQPMLDWVRQNWRLVVTAEALFLLAYVGFLMIRAANPDLWHPWRGGEKPMELAYFTAVTRSVALPPYDPWFAGGYLNYYYWGYFILSAPVRLTGIPPATAFNLAVPLLFALTATGVGSLVYNLVASARGRPDANRPQTDHSGRRRWWIWIPGGGAALAGCAAAAMATIAGNLDGAVQLIQLAQARLQGGAAALSNFDFWRSSRAIPVLDEFEPSKLTPWIERRDWMESGFHITEFPFFTFLFADLHAHMMTMPFAVLALALGLSLLLGLATRRVWRGYWPWIVAVIFGLAVGSLWAINSWEFPAYALLMVGVCAGASWMSPGSVKARLLAGGGLAMVALLVSYAAFWPFHASTETFGTGIELTRWRTPITNYLLIHGLLLLGALGLLVVTLPAAFSPLVPAVRTRSGLLAQRQWTLAGVVLGMILAIYLWAAGYVTAGFLTVLVSLTAWALVDRIASRDAVNRRPDTMALAILALALAVGIGVELVRVEGDIARMNTVFKYYLVAWLLFSIVAGYGFWRWWQTTGEYALAVRRGSRIAGAGLVALVTTGVLVYPVLATPVRLDDRFGDTPYTLDGAAWMTTAVHWERDVPIELGWDAEAIRWMQDNVAGTPVVLEAHGDQYRWNGRFSAYTGLPTVLGWPWHQVQQRNDWDGVRERARDVETIYDSVHGPVVLQLLEKDIAIIVMAVTVALAALVSMIVLLKTYPALRRGTQNFMAASEMMLGTANRISGLVSMGSELATLVWGIVDRIRNRNSGDSDEERQP</sequence>
<dbReference type="InterPro" id="IPR018746">
    <property type="entry name" value="DUF2298"/>
</dbReference>
<accession>A0AA35RH18</accession>
<keyword evidence="1" id="KW-1133">Transmembrane helix</keyword>
<keyword evidence="1" id="KW-0472">Membrane</keyword>
<feature type="transmembrane region" description="Helical" evidence="1">
    <location>
        <begin position="160"/>
        <end position="181"/>
    </location>
</feature>
<evidence type="ECO:0000313" key="4">
    <source>
        <dbReference type="Proteomes" id="UP001174909"/>
    </source>
</evidence>
<feature type="transmembrane region" description="Helical" evidence="1">
    <location>
        <begin position="1221"/>
        <end position="1242"/>
    </location>
</feature>
<protein>
    <recommendedName>
        <fullName evidence="2">Glycosyltransferase RgtA/B/C/D-like domain-containing protein</fullName>
    </recommendedName>
</protein>
<feature type="transmembrane region" description="Helical" evidence="1">
    <location>
        <begin position="522"/>
        <end position="540"/>
    </location>
</feature>
<evidence type="ECO:0000256" key="1">
    <source>
        <dbReference type="SAM" id="Phobius"/>
    </source>
</evidence>
<evidence type="ECO:0000313" key="3">
    <source>
        <dbReference type="EMBL" id="CAI8011324.1"/>
    </source>
</evidence>
<keyword evidence="1" id="KW-0812">Transmembrane</keyword>
<feature type="transmembrane region" description="Helical" evidence="1">
    <location>
        <begin position="462"/>
        <end position="481"/>
    </location>
</feature>
<feature type="transmembrane region" description="Helical" evidence="1">
    <location>
        <begin position="791"/>
        <end position="812"/>
    </location>
</feature>
<feature type="transmembrane region" description="Helical" evidence="1">
    <location>
        <begin position="1078"/>
        <end position="1097"/>
    </location>
</feature>
<dbReference type="InterPro" id="IPR038731">
    <property type="entry name" value="RgtA/B/C-like"/>
</dbReference>
<feature type="transmembrane region" description="Helical" evidence="1">
    <location>
        <begin position="869"/>
        <end position="890"/>
    </location>
</feature>
<dbReference type="Proteomes" id="UP001174909">
    <property type="component" value="Unassembled WGS sequence"/>
</dbReference>
<evidence type="ECO:0000259" key="2">
    <source>
        <dbReference type="Pfam" id="PF13231"/>
    </source>
</evidence>
<keyword evidence="4" id="KW-1185">Reference proteome</keyword>
<feature type="transmembrane region" description="Helical" evidence="1">
    <location>
        <begin position="211"/>
        <end position="231"/>
    </location>
</feature>
<dbReference type="Pfam" id="PF10060">
    <property type="entry name" value="DUF2298"/>
    <property type="match status" value="1"/>
</dbReference>
<feature type="domain" description="Glycosyltransferase RgtA/B/C/D-like" evidence="2">
    <location>
        <begin position="128"/>
        <end position="222"/>
    </location>
</feature>
<dbReference type="PANTHER" id="PTHR10790:SF51">
    <property type="entry name" value="TETRATRICOPEPTIDE REPEAT PROTEIN"/>
    <property type="match status" value="1"/>
</dbReference>
<reference evidence="3" key="1">
    <citation type="submission" date="2023-03" db="EMBL/GenBank/DDBJ databases">
        <authorList>
            <person name="Steffen K."/>
            <person name="Cardenas P."/>
        </authorList>
    </citation>
    <scope>NUCLEOTIDE SEQUENCE</scope>
</reference>
<feature type="transmembrane region" description="Helical" evidence="1">
    <location>
        <begin position="644"/>
        <end position="666"/>
    </location>
</feature>
<feature type="transmembrane region" description="Helical" evidence="1">
    <location>
        <begin position="819"/>
        <end position="838"/>
    </location>
</feature>